<dbReference type="GeneID" id="96749083"/>
<comment type="caution">
    <text evidence="2">The sequence shown here is derived from an EMBL/GenBank/DDBJ whole genome shotgun (WGS) entry which is preliminary data.</text>
</comment>
<name>A0A1R1S4D2_9ACTN</name>
<evidence type="ECO:0000313" key="3">
    <source>
        <dbReference type="Proteomes" id="UP000186168"/>
    </source>
</evidence>
<reference evidence="2 3" key="1">
    <citation type="submission" date="2013-05" db="EMBL/GenBank/DDBJ databases">
        <title>Genome sequence of Streptomyces sparsogenes DSM 40356.</title>
        <authorList>
            <person name="Coyne S."/>
            <person name="Seebeck F.P."/>
        </authorList>
    </citation>
    <scope>NUCLEOTIDE SEQUENCE [LARGE SCALE GENOMIC DNA]</scope>
    <source>
        <strain evidence="2 3">DSM 40356</strain>
    </source>
</reference>
<evidence type="ECO:0000256" key="1">
    <source>
        <dbReference type="SAM" id="MobiDB-lite"/>
    </source>
</evidence>
<protein>
    <submittedName>
        <fullName evidence="2">Uncharacterized protein</fullName>
    </submittedName>
</protein>
<feature type="region of interest" description="Disordered" evidence="1">
    <location>
        <begin position="1"/>
        <end position="41"/>
    </location>
</feature>
<dbReference type="AlphaFoldDB" id="A0A1R1S4D2"/>
<proteinExistence type="predicted"/>
<dbReference type="RefSeq" id="WP_281182476.1">
    <property type="nucleotide sequence ID" value="NZ_ASQP01000560.1"/>
</dbReference>
<evidence type="ECO:0000313" key="2">
    <source>
        <dbReference type="EMBL" id="OMI33165.1"/>
    </source>
</evidence>
<dbReference type="STRING" id="67365.GCA_001704635_05709"/>
<feature type="compositionally biased region" description="Basic residues" evidence="1">
    <location>
        <begin position="21"/>
        <end position="41"/>
    </location>
</feature>
<sequence length="41" mass="4798">MSIRKVVPVKPARKPEERKNQHPKPAPRKHKKHARRRPIGG</sequence>
<accession>A0A1R1S4D2</accession>
<dbReference type="EMBL" id="ASQP01000560">
    <property type="protein sequence ID" value="OMI33165.1"/>
    <property type="molecule type" value="Genomic_DNA"/>
</dbReference>
<dbReference type="Proteomes" id="UP000186168">
    <property type="component" value="Unassembled WGS sequence"/>
</dbReference>
<gene>
    <name evidence="2" type="ORF">SPAR_42926</name>
</gene>
<organism evidence="2 3">
    <name type="scientific">Streptomyces sparsogenes DSM 40356</name>
    <dbReference type="NCBI Taxonomy" id="1331668"/>
    <lineage>
        <taxon>Bacteria</taxon>
        <taxon>Bacillati</taxon>
        <taxon>Actinomycetota</taxon>
        <taxon>Actinomycetes</taxon>
        <taxon>Kitasatosporales</taxon>
        <taxon>Streptomycetaceae</taxon>
        <taxon>Streptomyces</taxon>
    </lineage>
</organism>
<keyword evidence="3" id="KW-1185">Reference proteome</keyword>